<feature type="compositionally biased region" description="Polar residues" evidence="6">
    <location>
        <begin position="207"/>
        <end position="243"/>
    </location>
</feature>
<sequence>MQSSDRTYQFISDPTHKENLSGRVTAACLNCRKKKIKCSGEESCKQCNEKGLVCEGPPSRKRPRRDSGPPSNVSSSLASTKAHNPSFEISAREQRRPSIPLQHEDSGYSSLRRSTPTSHSPDFPNAPEQEEPPRAFESAATITRGTPGYRTTPPSRSHSVTAPTVAQFTFSADYNTHWDGTKASSAGAMPTEWGFAQPRLDSRVHAHSQSNAFTSTRSNSSRGHSISDSRTGMPTRTTGATQGSDLWPVQQHAHMPQSDLINAAMALEEEARILRHLALQEKNHVPEQQAGDQQNLLVQSPLVDPSQQFDPTTFFRADGTMRDDLTPVMGGQVANWWNLSGQNQQPLYDHALDGTIPNFALSINTNQLPGEIPGGVDDSSPSATSGKAPGRMQRAFQGQLDPRTEGGSLG</sequence>
<evidence type="ECO:0000256" key="4">
    <source>
        <dbReference type="ARBA" id="ARBA00023163"/>
    </source>
</evidence>
<dbReference type="GO" id="GO:0000981">
    <property type="term" value="F:DNA-binding transcription factor activity, RNA polymerase II-specific"/>
    <property type="evidence" value="ECO:0007669"/>
    <property type="project" value="InterPro"/>
</dbReference>
<dbReference type="Proteomes" id="UP001274830">
    <property type="component" value="Unassembled WGS sequence"/>
</dbReference>
<evidence type="ECO:0000313" key="9">
    <source>
        <dbReference type="Proteomes" id="UP001274830"/>
    </source>
</evidence>
<evidence type="ECO:0000256" key="5">
    <source>
        <dbReference type="ARBA" id="ARBA00023242"/>
    </source>
</evidence>
<evidence type="ECO:0000256" key="2">
    <source>
        <dbReference type="ARBA" id="ARBA00022833"/>
    </source>
</evidence>
<dbReference type="PANTHER" id="PTHR47660">
    <property type="entry name" value="TRANSCRIPTION FACTOR WITH C2H2 AND ZN(2)-CYS(6) DNA BINDING DOMAIN (EUROFUNG)-RELATED-RELATED"/>
    <property type="match status" value="1"/>
</dbReference>
<protein>
    <recommendedName>
        <fullName evidence="7">Zn(2)-C6 fungal-type domain-containing protein</fullName>
    </recommendedName>
</protein>
<dbReference type="Gene3D" id="4.10.240.10">
    <property type="entry name" value="Zn(2)-C6 fungal-type DNA-binding domain"/>
    <property type="match status" value="1"/>
</dbReference>
<feature type="region of interest" description="Disordered" evidence="6">
    <location>
        <begin position="370"/>
        <end position="410"/>
    </location>
</feature>
<keyword evidence="1" id="KW-0479">Metal-binding</keyword>
<evidence type="ECO:0000256" key="3">
    <source>
        <dbReference type="ARBA" id="ARBA00023015"/>
    </source>
</evidence>
<reference evidence="8" key="1">
    <citation type="submission" date="2023-07" db="EMBL/GenBank/DDBJ databases">
        <title>Black Yeasts Isolated from many extreme environments.</title>
        <authorList>
            <person name="Coleine C."/>
            <person name="Stajich J.E."/>
            <person name="Selbmann L."/>
        </authorList>
    </citation>
    <scope>NUCLEOTIDE SEQUENCE</scope>
    <source>
        <strain evidence="8">CCFEE 5485</strain>
    </source>
</reference>
<proteinExistence type="predicted"/>
<dbReference type="EMBL" id="JAUTXT010000015">
    <property type="protein sequence ID" value="KAK3675303.1"/>
    <property type="molecule type" value="Genomic_DNA"/>
</dbReference>
<keyword evidence="5" id="KW-0539">Nucleus</keyword>
<dbReference type="SUPFAM" id="SSF57701">
    <property type="entry name" value="Zn2/Cys6 DNA-binding domain"/>
    <property type="match status" value="1"/>
</dbReference>
<dbReference type="GO" id="GO:0008270">
    <property type="term" value="F:zinc ion binding"/>
    <property type="evidence" value="ECO:0007669"/>
    <property type="project" value="InterPro"/>
</dbReference>
<evidence type="ECO:0000256" key="1">
    <source>
        <dbReference type="ARBA" id="ARBA00022723"/>
    </source>
</evidence>
<accession>A0AAE1C253</accession>
<evidence type="ECO:0000259" key="7">
    <source>
        <dbReference type="PROSITE" id="PS50048"/>
    </source>
</evidence>
<dbReference type="PROSITE" id="PS00463">
    <property type="entry name" value="ZN2_CY6_FUNGAL_1"/>
    <property type="match status" value="1"/>
</dbReference>
<dbReference type="SMART" id="SM00066">
    <property type="entry name" value="GAL4"/>
    <property type="match status" value="1"/>
</dbReference>
<dbReference type="PROSITE" id="PS50048">
    <property type="entry name" value="ZN2_CY6_FUNGAL_2"/>
    <property type="match status" value="1"/>
</dbReference>
<keyword evidence="9" id="KW-1185">Reference proteome</keyword>
<feature type="compositionally biased region" description="Basic and acidic residues" evidence="6">
    <location>
        <begin position="90"/>
        <end position="106"/>
    </location>
</feature>
<keyword evidence="2" id="KW-0862">Zinc</keyword>
<comment type="caution">
    <text evidence="8">The sequence shown here is derived from an EMBL/GenBank/DDBJ whole genome shotgun (WGS) entry which is preliminary data.</text>
</comment>
<dbReference type="Pfam" id="PF00172">
    <property type="entry name" value="Zn_clus"/>
    <property type="match status" value="1"/>
</dbReference>
<keyword evidence="3" id="KW-0805">Transcription regulation</keyword>
<dbReference type="InterPro" id="IPR001138">
    <property type="entry name" value="Zn2Cys6_DnaBD"/>
</dbReference>
<feature type="compositionally biased region" description="Polar residues" evidence="6">
    <location>
        <begin position="107"/>
        <end position="120"/>
    </location>
</feature>
<feature type="region of interest" description="Disordered" evidence="6">
    <location>
        <begin position="49"/>
        <end position="134"/>
    </location>
</feature>
<feature type="compositionally biased region" description="Polar residues" evidence="6">
    <location>
        <begin position="69"/>
        <end position="83"/>
    </location>
</feature>
<keyword evidence="4" id="KW-0804">Transcription</keyword>
<name>A0AAE1C253_9PEZI</name>
<dbReference type="PANTHER" id="PTHR47660:SF2">
    <property type="entry name" value="TRANSCRIPTION FACTOR WITH C2H2 AND ZN(2)-CYS(6) DNA BINDING DOMAIN (EUROFUNG)"/>
    <property type="match status" value="1"/>
</dbReference>
<feature type="region of interest" description="Disordered" evidence="6">
    <location>
        <begin position="205"/>
        <end position="243"/>
    </location>
</feature>
<feature type="domain" description="Zn(2)-C6 fungal-type" evidence="7">
    <location>
        <begin position="27"/>
        <end position="54"/>
    </location>
</feature>
<dbReference type="CDD" id="cd00067">
    <property type="entry name" value="GAL4"/>
    <property type="match status" value="1"/>
</dbReference>
<evidence type="ECO:0000256" key="6">
    <source>
        <dbReference type="SAM" id="MobiDB-lite"/>
    </source>
</evidence>
<gene>
    <name evidence="8" type="ORF">LTR78_004813</name>
</gene>
<organism evidence="8 9">
    <name type="scientific">Recurvomyces mirabilis</name>
    <dbReference type="NCBI Taxonomy" id="574656"/>
    <lineage>
        <taxon>Eukaryota</taxon>
        <taxon>Fungi</taxon>
        <taxon>Dikarya</taxon>
        <taxon>Ascomycota</taxon>
        <taxon>Pezizomycotina</taxon>
        <taxon>Dothideomycetes</taxon>
        <taxon>Dothideomycetidae</taxon>
        <taxon>Mycosphaerellales</taxon>
        <taxon>Teratosphaeriaceae</taxon>
        <taxon>Recurvomyces</taxon>
    </lineage>
</organism>
<dbReference type="AlphaFoldDB" id="A0AAE1C253"/>
<dbReference type="InterPro" id="IPR036864">
    <property type="entry name" value="Zn2-C6_fun-type_DNA-bd_sf"/>
</dbReference>
<evidence type="ECO:0000313" key="8">
    <source>
        <dbReference type="EMBL" id="KAK3675303.1"/>
    </source>
</evidence>